<dbReference type="InterPro" id="IPR007627">
    <property type="entry name" value="RNA_pol_sigma70_r2"/>
</dbReference>
<dbReference type="InterPro" id="IPR013325">
    <property type="entry name" value="RNA_pol_sigma_r2"/>
</dbReference>
<feature type="region of interest" description="Disordered" evidence="8">
    <location>
        <begin position="73"/>
        <end position="104"/>
    </location>
</feature>
<organism evidence="11 12">
    <name type="scientific">Paracoccus shanxieyensis</name>
    <dbReference type="NCBI Taxonomy" id="2675752"/>
    <lineage>
        <taxon>Bacteria</taxon>
        <taxon>Pseudomonadati</taxon>
        <taxon>Pseudomonadota</taxon>
        <taxon>Alphaproteobacteria</taxon>
        <taxon>Rhodobacterales</taxon>
        <taxon>Paracoccaceae</taxon>
        <taxon>Paracoccus</taxon>
    </lineage>
</organism>
<evidence type="ECO:0000256" key="4">
    <source>
        <dbReference type="ARBA" id="ARBA00023125"/>
    </source>
</evidence>
<dbReference type="RefSeq" id="WP_155043399.1">
    <property type="nucleotide sequence ID" value="NZ_WMIH01000002.1"/>
</dbReference>
<comment type="function">
    <text evidence="6">Sigma factors are initiation factors that promote the attachment of RNA polymerase to specific initiation sites and are then released. This sigma factor is the primary sigma factor during exponential growth.</text>
</comment>
<keyword evidence="5 6" id="KW-0804">Transcription</keyword>
<dbReference type="InterPro" id="IPR036388">
    <property type="entry name" value="WH-like_DNA-bd_sf"/>
</dbReference>
<dbReference type="GO" id="GO:0003677">
    <property type="term" value="F:DNA binding"/>
    <property type="evidence" value="ECO:0007669"/>
    <property type="project" value="UniProtKB-UniRule"/>
</dbReference>
<feature type="region of interest" description="Sigma-70 factor domain-4" evidence="6">
    <location>
        <begin position="594"/>
        <end position="647"/>
    </location>
</feature>
<feature type="compositionally biased region" description="Acidic residues" evidence="8">
    <location>
        <begin position="74"/>
        <end position="83"/>
    </location>
</feature>
<dbReference type="GO" id="GO:0006352">
    <property type="term" value="P:DNA-templated transcription initiation"/>
    <property type="evidence" value="ECO:0007669"/>
    <property type="project" value="UniProtKB-UniRule"/>
</dbReference>
<dbReference type="NCBIfam" id="TIGR02937">
    <property type="entry name" value="sigma70-ECF"/>
    <property type="match status" value="1"/>
</dbReference>
<feature type="compositionally biased region" description="Acidic residues" evidence="8">
    <location>
        <begin position="190"/>
        <end position="199"/>
    </location>
</feature>
<keyword evidence="7" id="KW-0175">Coiled coil</keyword>
<feature type="coiled-coil region" evidence="7">
    <location>
        <begin position="405"/>
        <end position="432"/>
    </location>
</feature>
<keyword evidence="2 6" id="KW-0805">Transcription regulation</keyword>
<dbReference type="InterPro" id="IPR007127">
    <property type="entry name" value="RNA_pol_sigma_70_r1_1"/>
</dbReference>
<dbReference type="InterPro" id="IPR028630">
    <property type="entry name" value="Sigma70_RpoD"/>
</dbReference>
<dbReference type="InterPro" id="IPR012760">
    <property type="entry name" value="RNA_pol_sigma_RpoD_C"/>
</dbReference>
<dbReference type="HAMAP" id="MF_00963">
    <property type="entry name" value="Sigma70_RpoD_SigA"/>
    <property type="match status" value="1"/>
</dbReference>
<dbReference type="NCBIfam" id="NF004208">
    <property type="entry name" value="PRK05658.1"/>
    <property type="match status" value="1"/>
</dbReference>
<dbReference type="Gene3D" id="1.10.10.10">
    <property type="entry name" value="Winged helix-like DNA-binding domain superfamily/Winged helix DNA-binding domain"/>
    <property type="match status" value="2"/>
</dbReference>
<dbReference type="Gene3D" id="1.10.220.120">
    <property type="entry name" value="Sigma-70 factor, region 1.1"/>
    <property type="match status" value="1"/>
</dbReference>
<dbReference type="GO" id="GO:0005737">
    <property type="term" value="C:cytoplasm"/>
    <property type="evidence" value="ECO:0007669"/>
    <property type="project" value="UniProtKB-SubCell"/>
</dbReference>
<keyword evidence="12" id="KW-1185">Reference proteome</keyword>
<dbReference type="InterPro" id="IPR042189">
    <property type="entry name" value="RNA_pol_sigma_70_r1_1_sf"/>
</dbReference>
<sequence>MANDDDQKPDTKDDDHSLDMSQAAVKRMIAEGRERGFITYDQLNAVLPPEQVSSDQIEDVMSMLSEMDIRVVETDEESDEGESVGEVATTSSGSREVAVATTETEKLDRTDDPVRMYLREMGSVELLSREGEIAIAKRIEAGRNTMIAGLCESPLTFKAITMWRQELLDEDILLRDVIDLETTFGRSMEDDSEDEEVLPDDSARPASAGSSEQQEELDADGNPMGRGDDEDEDDDGQNLSLSAMEASLKPQVLETLESIAQGYEELSHMQDNRMSATLNEDGTFSAAQEIAYQHLRSRIVALVNELHLHNNRIEALVDQIYGINRRIVTIDSGMVKLADAARINRREFIDAYRGAELDPTWVDRMSANKGRGWQSLFEKSRPQVENLRSDMAMISQRVGVDIEEFRRIVNQVQRGEKEARQAKKEMVEANLRLVISIAKKYTNRGLQFLDLIQEGNIGLMKAVDKFEYRRGYKFSTYATWWIRQAITRSIADQARTIRIPVHMIETINKLVRTGRQMLHEIGREPTPEELAEKLQMPLEKVRKVMKIAKEPISLETPIGDEEDSQLGDFIEDKNAVLPLDSAIQENLKETTTRVLASLTPREERVLRMRFGIGMNTDHTLEEVGQQFSVTRERIRQIEAKALRKLKHPSRSRKLRSFLDQ</sequence>
<dbReference type="PANTHER" id="PTHR30603">
    <property type="entry name" value="RNA POLYMERASE SIGMA FACTOR RPO"/>
    <property type="match status" value="1"/>
</dbReference>
<protein>
    <recommendedName>
        <fullName evidence="6">RNA polymerase sigma factor RpoD</fullName>
    </recommendedName>
    <alternativeName>
        <fullName evidence="6">Sigma-70</fullName>
    </alternativeName>
</protein>
<dbReference type="InterPro" id="IPR007631">
    <property type="entry name" value="RNA_pol_sigma_70_non-ess"/>
</dbReference>
<dbReference type="InterPro" id="IPR007630">
    <property type="entry name" value="RNA_pol_sigma70_r4"/>
</dbReference>
<proteinExistence type="inferred from homology"/>
<feature type="region of interest" description="Disordered" evidence="8">
    <location>
        <begin position="1"/>
        <end position="20"/>
    </location>
</feature>
<dbReference type="InterPro" id="IPR013324">
    <property type="entry name" value="RNA_pol_sigma_r3/r4-like"/>
</dbReference>
<comment type="caution">
    <text evidence="11">The sequence shown here is derived from an EMBL/GenBank/DDBJ whole genome shotgun (WGS) entry which is preliminary data.</text>
</comment>
<comment type="subcellular location">
    <subcellularLocation>
        <location evidence="6">Cytoplasm</location>
    </subcellularLocation>
</comment>
<dbReference type="FunFam" id="1.10.10.10:FF:000004">
    <property type="entry name" value="RNA polymerase sigma factor SigA"/>
    <property type="match status" value="1"/>
</dbReference>
<feature type="compositionally biased region" description="Basic and acidic residues" evidence="8">
    <location>
        <begin position="1"/>
        <end position="18"/>
    </location>
</feature>
<accession>A0A6L6IV13</accession>
<evidence type="ECO:0000256" key="1">
    <source>
        <dbReference type="ARBA" id="ARBA00022490"/>
    </source>
</evidence>
<dbReference type="Gene3D" id="1.10.601.10">
    <property type="entry name" value="RNA Polymerase Primary Sigma Factor"/>
    <property type="match status" value="1"/>
</dbReference>
<dbReference type="InterPro" id="IPR014284">
    <property type="entry name" value="RNA_pol_sigma-70_dom"/>
</dbReference>
<dbReference type="PRINTS" id="PR00046">
    <property type="entry name" value="SIGMA70FCT"/>
</dbReference>
<feature type="region of interest" description="Sigma-70 factor domain-3" evidence="6">
    <location>
        <begin position="505"/>
        <end position="581"/>
    </location>
</feature>
<dbReference type="Pfam" id="PF03979">
    <property type="entry name" value="Sigma70_r1_1"/>
    <property type="match status" value="1"/>
</dbReference>
<evidence type="ECO:0000259" key="10">
    <source>
        <dbReference type="PROSITE" id="PS00716"/>
    </source>
</evidence>
<dbReference type="InterPro" id="IPR050239">
    <property type="entry name" value="Sigma-70_RNA_pol_init_factors"/>
</dbReference>
<dbReference type="GO" id="GO:0016987">
    <property type="term" value="F:sigma factor activity"/>
    <property type="evidence" value="ECO:0007669"/>
    <property type="project" value="UniProtKB-UniRule"/>
</dbReference>
<reference evidence="11 12" key="1">
    <citation type="submission" date="2019-11" db="EMBL/GenBank/DDBJ databases">
        <authorList>
            <person name="Dong K."/>
        </authorList>
    </citation>
    <scope>NUCLEOTIDE SEQUENCE [LARGE SCALE GENOMIC DNA]</scope>
    <source>
        <strain evidence="11 12">DK608</strain>
    </source>
</reference>
<evidence type="ECO:0000256" key="6">
    <source>
        <dbReference type="HAMAP-Rule" id="MF_00963"/>
    </source>
</evidence>
<feature type="region of interest" description="Sigma-70 factor domain-2" evidence="6">
    <location>
        <begin position="426"/>
        <end position="496"/>
    </location>
</feature>
<evidence type="ECO:0000256" key="7">
    <source>
        <dbReference type="SAM" id="Coils"/>
    </source>
</evidence>
<dbReference type="InterPro" id="IPR000943">
    <property type="entry name" value="RNA_pol_sigma70"/>
</dbReference>
<dbReference type="Pfam" id="PF00140">
    <property type="entry name" value="Sigma70_r1_2"/>
    <property type="match status" value="1"/>
</dbReference>
<evidence type="ECO:0000256" key="5">
    <source>
        <dbReference type="ARBA" id="ARBA00023163"/>
    </source>
</evidence>
<dbReference type="Pfam" id="PF04542">
    <property type="entry name" value="Sigma70_r2"/>
    <property type="match status" value="1"/>
</dbReference>
<evidence type="ECO:0000259" key="9">
    <source>
        <dbReference type="PROSITE" id="PS00715"/>
    </source>
</evidence>
<dbReference type="PROSITE" id="PS00716">
    <property type="entry name" value="SIGMA70_2"/>
    <property type="match status" value="1"/>
</dbReference>
<gene>
    <name evidence="6 11" type="primary">rpoD</name>
    <name evidence="11" type="ORF">GL284_04210</name>
</gene>
<evidence type="ECO:0000256" key="3">
    <source>
        <dbReference type="ARBA" id="ARBA00023082"/>
    </source>
</evidence>
<dbReference type="NCBIfam" id="TIGR02393">
    <property type="entry name" value="RpoD_Cterm"/>
    <property type="match status" value="1"/>
</dbReference>
<dbReference type="CDD" id="cd06171">
    <property type="entry name" value="Sigma70_r4"/>
    <property type="match status" value="1"/>
</dbReference>
<dbReference type="Pfam" id="PF04545">
    <property type="entry name" value="Sigma70_r4"/>
    <property type="match status" value="1"/>
</dbReference>
<keyword evidence="3 6" id="KW-0731">Sigma factor</keyword>
<dbReference type="PANTHER" id="PTHR30603:SF60">
    <property type="entry name" value="RNA POLYMERASE SIGMA FACTOR RPOD"/>
    <property type="match status" value="1"/>
</dbReference>
<feature type="DNA-binding region" description="H-T-H motif" evidence="6">
    <location>
        <begin position="620"/>
        <end position="639"/>
    </location>
</feature>
<feature type="region of interest" description="Disordered" evidence="8">
    <location>
        <begin position="185"/>
        <end position="237"/>
    </location>
</feature>
<dbReference type="Pfam" id="PF04539">
    <property type="entry name" value="Sigma70_r3"/>
    <property type="match status" value="1"/>
</dbReference>
<dbReference type="EMBL" id="WMII01000003">
    <property type="protein sequence ID" value="MTH63471.1"/>
    <property type="molecule type" value="Genomic_DNA"/>
</dbReference>
<dbReference type="FunFam" id="1.10.10.10:FF:000002">
    <property type="entry name" value="RNA polymerase sigma factor SigA"/>
    <property type="match status" value="1"/>
</dbReference>
<feature type="domain" description="RNA polymerase sigma-70" evidence="9">
    <location>
        <begin position="450"/>
        <end position="463"/>
    </location>
</feature>
<evidence type="ECO:0000313" key="11">
    <source>
        <dbReference type="EMBL" id="MTH63471.1"/>
    </source>
</evidence>
<dbReference type="AlphaFoldDB" id="A0A6L6IV13"/>
<dbReference type="PROSITE" id="PS00715">
    <property type="entry name" value="SIGMA70_1"/>
    <property type="match status" value="1"/>
</dbReference>
<dbReference type="Proteomes" id="UP000478740">
    <property type="component" value="Unassembled WGS sequence"/>
</dbReference>
<evidence type="ECO:0000313" key="12">
    <source>
        <dbReference type="Proteomes" id="UP000478740"/>
    </source>
</evidence>
<evidence type="ECO:0000256" key="2">
    <source>
        <dbReference type="ARBA" id="ARBA00023015"/>
    </source>
</evidence>
<dbReference type="Pfam" id="PF04546">
    <property type="entry name" value="Sigma70_ner"/>
    <property type="match status" value="1"/>
</dbReference>
<keyword evidence="1 6" id="KW-0963">Cytoplasm</keyword>
<dbReference type="InterPro" id="IPR007624">
    <property type="entry name" value="RNA_pol_sigma70_r3"/>
</dbReference>
<evidence type="ECO:0000256" key="8">
    <source>
        <dbReference type="SAM" id="MobiDB-lite"/>
    </source>
</evidence>
<dbReference type="InterPro" id="IPR009042">
    <property type="entry name" value="RNA_pol_sigma70_r1_2"/>
</dbReference>
<keyword evidence="4 6" id="KW-0238">DNA-binding</keyword>
<dbReference type="FunFam" id="1.10.601.10:FF:000001">
    <property type="entry name" value="RNA polymerase sigma factor SigA"/>
    <property type="match status" value="1"/>
</dbReference>
<feature type="domain" description="RNA polymerase sigma-70" evidence="10">
    <location>
        <begin position="619"/>
        <end position="645"/>
    </location>
</feature>
<name>A0A6L6IV13_9RHOB</name>
<comment type="subunit">
    <text evidence="6">Interacts transiently with the RNA polymerase catalytic core.</text>
</comment>
<dbReference type="SUPFAM" id="SSF88659">
    <property type="entry name" value="Sigma3 and sigma4 domains of RNA polymerase sigma factors"/>
    <property type="match status" value="2"/>
</dbReference>
<comment type="similarity">
    <text evidence="6">Belongs to the sigma-70 factor family. RpoD/SigA subfamily.</text>
</comment>
<dbReference type="SUPFAM" id="SSF88946">
    <property type="entry name" value="Sigma2 domain of RNA polymerase sigma factors"/>
    <property type="match status" value="1"/>
</dbReference>
<feature type="short sequence motif" description="Interaction with polymerase core subunit RpoC" evidence="6">
    <location>
        <begin position="450"/>
        <end position="453"/>
    </location>
</feature>